<accession>A4G2I8</accession>
<dbReference type="InterPro" id="IPR026325">
    <property type="entry name" value="DUF932"/>
</dbReference>
<gene>
    <name evidence="1" type="ordered locus">HEAR0515</name>
</gene>
<name>A4G2I8_HERAR</name>
<dbReference type="InterPro" id="IPR017686">
    <property type="entry name" value="Phg/plasmid-like_prot"/>
</dbReference>
<dbReference type="OrthoDB" id="576140at2"/>
<dbReference type="EMBL" id="CU207211">
    <property type="protein sequence ID" value="CAL60725.1"/>
    <property type="molecule type" value="Genomic_DNA"/>
</dbReference>
<dbReference type="eggNOG" id="ENOG502Z7QU">
    <property type="taxonomic scope" value="Bacteria"/>
</dbReference>
<sequence>MAHLLHNMAYVGATPWHGLGNQLTAKQPLEVWAKQAGMDWDIREAPVRFMTESVGNLGAIMSFPENKVLFRSDTNEPLSVVGQRYQVVQPREILEFYRDLTEISGFELETAGVLKGGRKIWALARTGQSSTIKGNDVTNGYVLLATACDGTLATTAQFTSIRVVCNNTLAVALSGSNGAVKVPHSTSFDPQAVKQQLGISVSTWDTFMYRMKGLSDRKVKSKEVQNYYLRVFTDQSKTASGHTNERAMTKAMAMFDGHGKGAELASSKGTALGLLNSVTEFIDHERRARSTDHRLESAWFGQGAHLKQKALDQALLMIG</sequence>
<evidence type="ECO:0000313" key="1">
    <source>
        <dbReference type="EMBL" id="CAL60725.1"/>
    </source>
</evidence>
<keyword evidence="2" id="KW-1185">Reference proteome</keyword>
<organism evidence="1 2">
    <name type="scientific">Herminiimonas arsenicoxydans</name>
    <dbReference type="NCBI Taxonomy" id="204773"/>
    <lineage>
        <taxon>Bacteria</taxon>
        <taxon>Pseudomonadati</taxon>
        <taxon>Pseudomonadota</taxon>
        <taxon>Betaproteobacteria</taxon>
        <taxon>Burkholderiales</taxon>
        <taxon>Oxalobacteraceae</taxon>
        <taxon>Herminiimonas</taxon>
    </lineage>
</organism>
<evidence type="ECO:0000313" key="2">
    <source>
        <dbReference type="Proteomes" id="UP000006697"/>
    </source>
</evidence>
<dbReference type="NCBIfam" id="TIGR03299">
    <property type="entry name" value="LGT_TIGR03299"/>
    <property type="match status" value="1"/>
</dbReference>
<dbReference type="STRING" id="204773.HEAR0515"/>
<dbReference type="HOGENOM" id="CLU_058825_2_0_4"/>
<dbReference type="AlphaFoldDB" id="A4G2I8"/>
<evidence type="ECO:0008006" key="3">
    <source>
        <dbReference type="Google" id="ProtNLM"/>
    </source>
</evidence>
<reference evidence="1 2" key="1">
    <citation type="journal article" date="2007" name="PLoS Genet.">
        <title>A tale of two oxidation states: bacterial colonization of arsenic-rich environments.</title>
        <authorList>
            <person name="Muller D."/>
            <person name="Medigue C."/>
            <person name="Koechler S."/>
            <person name="Barbe V."/>
            <person name="Barakat M."/>
            <person name="Talla E."/>
            <person name="Bonnefoy V."/>
            <person name="Krin E."/>
            <person name="Arsene-Ploetze F."/>
            <person name="Carapito C."/>
            <person name="Chandler M."/>
            <person name="Cournoyer B."/>
            <person name="Cruveiller S."/>
            <person name="Dossat C."/>
            <person name="Duval S."/>
            <person name="Heymann M."/>
            <person name="Leize E."/>
            <person name="Lieutaud A."/>
            <person name="Lievremont D."/>
            <person name="Makita Y."/>
            <person name="Mangenot S."/>
            <person name="Nitschke W."/>
            <person name="Ortet P."/>
            <person name="Perdrial N."/>
            <person name="Schoepp B."/>
            <person name="Siguier N."/>
            <person name="Simeonova D.D."/>
            <person name="Rouy Z."/>
            <person name="Segurens B."/>
            <person name="Turlin E."/>
            <person name="Vallenet D."/>
            <person name="Van Dorsselaer A."/>
            <person name="Weiss S."/>
            <person name="Weissenbach J."/>
            <person name="Lett M.C."/>
            <person name="Danchin A."/>
            <person name="Bertin P.N."/>
        </authorList>
    </citation>
    <scope>NUCLEOTIDE SEQUENCE [LARGE SCALE GENOMIC DNA]</scope>
    <source>
        <strain evidence="2">ULPAs1</strain>
    </source>
</reference>
<protein>
    <recommendedName>
        <fullName evidence="3">Phage/plasmid-related protein</fullName>
    </recommendedName>
</protein>
<dbReference type="Pfam" id="PF06067">
    <property type="entry name" value="DUF932"/>
    <property type="match status" value="1"/>
</dbReference>
<dbReference type="Proteomes" id="UP000006697">
    <property type="component" value="Chromosome"/>
</dbReference>
<proteinExistence type="predicted"/>
<dbReference type="KEGG" id="har:HEAR0515"/>